<proteinExistence type="predicted"/>
<evidence type="ECO:0000256" key="1">
    <source>
        <dbReference type="SAM" id="MobiDB-lite"/>
    </source>
</evidence>
<feature type="compositionally biased region" description="Basic and acidic residues" evidence="1">
    <location>
        <begin position="55"/>
        <end position="86"/>
    </location>
</feature>
<evidence type="ECO:0000313" key="3">
    <source>
        <dbReference type="Proteomes" id="UP000248961"/>
    </source>
</evidence>
<dbReference type="EMBL" id="KZ824279">
    <property type="protein sequence ID" value="RAL13489.1"/>
    <property type="molecule type" value="Genomic_DNA"/>
</dbReference>
<accession>A0A395I1C8</accession>
<keyword evidence="3" id="KW-1185">Reference proteome</keyword>
<feature type="region of interest" description="Disordered" evidence="1">
    <location>
        <begin position="1"/>
        <end position="88"/>
    </location>
</feature>
<dbReference type="OrthoDB" id="4509376at2759"/>
<reference evidence="2 3" key="1">
    <citation type="submission" date="2018-02" db="EMBL/GenBank/DDBJ databases">
        <title>The genomes of Aspergillus section Nigri reveals drivers in fungal speciation.</title>
        <authorList>
            <consortium name="DOE Joint Genome Institute"/>
            <person name="Vesth T.C."/>
            <person name="Nybo J."/>
            <person name="Theobald S."/>
            <person name="Brandl J."/>
            <person name="Frisvad J.C."/>
            <person name="Nielsen K.F."/>
            <person name="Lyhne E.K."/>
            <person name="Kogle M.E."/>
            <person name="Kuo A."/>
            <person name="Riley R."/>
            <person name="Clum A."/>
            <person name="Nolan M."/>
            <person name="Lipzen A."/>
            <person name="Salamov A."/>
            <person name="Henrissat B."/>
            <person name="Wiebenga A."/>
            <person name="De vries R.P."/>
            <person name="Grigoriev I.V."/>
            <person name="Mortensen U.H."/>
            <person name="Andersen M.R."/>
            <person name="Baker S.E."/>
        </authorList>
    </citation>
    <scope>NUCLEOTIDE SEQUENCE [LARGE SCALE GENOMIC DNA]</scope>
    <source>
        <strain evidence="2 3">CBS 101889</strain>
    </source>
</reference>
<dbReference type="VEuPathDB" id="FungiDB:BO97DRAFT_404939"/>
<gene>
    <name evidence="2" type="ORF">BO97DRAFT_404939</name>
</gene>
<feature type="compositionally biased region" description="Low complexity" evidence="1">
    <location>
        <begin position="111"/>
        <end position="124"/>
    </location>
</feature>
<dbReference type="Proteomes" id="UP000248961">
    <property type="component" value="Unassembled WGS sequence"/>
</dbReference>
<feature type="compositionally biased region" description="Basic and acidic residues" evidence="1">
    <location>
        <begin position="172"/>
        <end position="191"/>
    </location>
</feature>
<feature type="compositionally biased region" description="Low complexity" evidence="1">
    <location>
        <begin position="8"/>
        <end position="17"/>
    </location>
</feature>
<dbReference type="GeneID" id="37199360"/>
<organism evidence="2 3">
    <name type="scientific">Aspergillus homomorphus (strain CBS 101889)</name>
    <dbReference type="NCBI Taxonomy" id="1450537"/>
    <lineage>
        <taxon>Eukaryota</taxon>
        <taxon>Fungi</taxon>
        <taxon>Dikarya</taxon>
        <taxon>Ascomycota</taxon>
        <taxon>Pezizomycotina</taxon>
        <taxon>Eurotiomycetes</taxon>
        <taxon>Eurotiomycetidae</taxon>
        <taxon>Eurotiales</taxon>
        <taxon>Aspergillaceae</taxon>
        <taxon>Aspergillus</taxon>
        <taxon>Aspergillus subgen. Circumdati</taxon>
    </lineage>
</organism>
<evidence type="ECO:0000313" key="2">
    <source>
        <dbReference type="EMBL" id="RAL13489.1"/>
    </source>
</evidence>
<dbReference type="RefSeq" id="XP_025552643.1">
    <property type="nucleotide sequence ID" value="XM_025695071.1"/>
</dbReference>
<feature type="compositionally biased region" description="Polar residues" evidence="1">
    <location>
        <begin position="18"/>
        <end position="36"/>
    </location>
</feature>
<sequence length="205" mass="22054">MQTTHQSAQPAQPPKQAGYNQASNPVTQTPSEQRAPQHQFEPRQRGDPISSITRRTADSRPANDEALHQLNAEREQEREAMHKASDVDLEYGVEQQPAEGEIAHAVKSTSGQARARAQAGAHAGTVGSANGPGDPGYEKGLAADMDRKAEEHERMLGERVGQSPAEPDDGVLAEREALRERKLKQDSELDVKGAVSRGTGDPVVG</sequence>
<dbReference type="AlphaFoldDB" id="A0A395I1C8"/>
<feature type="region of interest" description="Disordered" evidence="1">
    <location>
        <begin position="107"/>
        <end position="205"/>
    </location>
</feature>
<protein>
    <submittedName>
        <fullName evidence="2">Uncharacterized protein</fullName>
    </submittedName>
</protein>
<name>A0A395I1C8_ASPHC</name>
<feature type="compositionally biased region" description="Basic and acidic residues" evidence="1">
    <location>
        <begin position="144"/>
        <end position="157"/>
    </location>
</feature>